<dbReference type="InterPro" id="IPR000700">
    <property type="entry name" value="PAS-assoc_C"/>
</dbReference>
<evidence type="ECO:0000259" key="3">
    <source>
        <dbReference type="PROSITE" id="PS50113"/>
    </source>
</evidence>
<dbReference type="CDD" id="cd01949">
    <property type="entry name" value="GGDEF"/>
    <property type="match status" value="1"/>
</dbReference>
<accession>A0A918UBQ3</accession>
<keyword evidence="1" id="KW-0472">Membrane</keyword>
<feature type="transmembrane region" description="Helical" evidence="1">
    <location>
        <begin position="252"/>
        <end position="271"/>
    </location>
</feature>
<dbReference type="SMART" id="SM00086">
    <property type="entry name" value="PAC"/>
    <property type="match status" value="3"/>
</dbReference>
<dbReference type="SUPFAM" id="SSF141868">
    <property type="entry name" value="EAL domain-like"/>
    <property type="match status" value="1"/>
</dbReference>
<keyword evidence="1" id="KW-0812">Transmembrane</keyword>
<dbReference type="Pfam" id="PF08448">
    <property type="entry name" value="PAS_4"/>
    <property type="match status" value="1"/>
</dbReference>
<evidence type="ECO:0000256" key="1">
    <source>
        <dbReference type="SAM" id="Phobius"/>
    </source>
</evidence>
<dbReference type="PANTHER" id="PTHR44757:SF2">
    <property type="entry name" value="BIOFILM ARCHITECTURE MAINTENANCE PROTEIN MBAA"/>
    <property type="match status" value="1"/>
</dbReference>
<dbReference type="InterPro" id="IPR001610">
    <property type="entry name" value="PAC"/>
</dbReference>
<dbReference type="SMART" id="SM00052">
    <property type="entry name" value="EAL"/>
    <property type="match status" value="1"/>
</dbReference>
<dbReference type="SMART" id="SM00091">
    <property type="entry name" value="PAS"/>
    <property type="match status" value="3"/>
</dbReference>
<comment type="caution">
    <text evidence="6">The sequence shown here is derived from an EMBL/GenBank/DDBJ whole genome shotgun (WGS) entry which is preliminary data.</text>
</comment>
<feature type="transmembrane region" description="Helical" evidence="1">
    <location>
        <begin position="72"/>
        <end position="94"/>
    </location>
</feature>
<dbReference type="InterPro" id="IPR000160">
    <property type="entry name" value="GGDEF_dom"/>
</dbReference>
<evidence type="ECO:0000313" key="6">
    <source>
        <dbReference type="EMBL" id="GGY27334.1"/>
    </source>
</evidence>
<dbReference type="InterPro" id="IPR043128">
    <property type="entry name" value="Rev_trsase/Diguanyl_cyclase"/>
</dbReference>
<dbReference type="SMART" id="SM00267">
    <property type="entry name" value="GGDEF"/>
    <property type="match status" value="1"/>
</dbReference>
<dbReference type="InterPro" id="IPR035919">
    <property type="entry name" value="EAL_sf"/>
</dbReference>
<dbReference type="RefSeq" id="WP_229804909.1">
    <property type="nucleotide sequence ID" value="NZ_BMYX01000024.1"/>
</dbReference>
<dbReference type="InterPro" id="IPR000014">
    <property type="entry name" value="PAS"/>
</dbReference>
<dbReference type="NCBIfam" id="TIGR00229">
    <property type="entry name" value="sensory_box"/>
    <property type="match status" value="3"/>
</dbReference>
<dbReference type="InterPro" id="IPR052155">
    <property type="entry name" value="Biofilm_reg_signaling"/>
</dbReference>
<protein>
    <recommendedName>
        <fullName evidence="8">PAS domain S-box-containing protein/diguanylate cyclase (GGDEF)-like protein</fullName>
    </recommendedName>
</protein>
<dbReference type="Proteomes" id="UP000645257">
    <property type="component" value="Unassembled WGS sequence"/>
</dbReference>
<keyword evidence="7" id="KW-1185">Reference proteome</keyword>
<dbReference type="PROSITE" id="PS50113">
    <property type="entry name" value="PAC"/>
    <property type="match status" value="1"/>
</dbReference>
<dbReference type="NCBIfam" id="TIGR00254">
    <property type="entry name" value="GGDEF"/>
    <property type="match status" value="1"/>
</dbReference>
<dbReference type="PROSITE" id="PS50887">
    <property type="entry name" value="GGDEF"/>
    <property type="match status" value="1"/>
</dbReference>
<name>A0A918UBQ3_9NEIS</name>
<dbReference type="PROSITE" id="PS51257">
    <property type="entry name" value="PROKAR_LIPOPROTEIN"/>
    <property type="match status" value="1"/>
</dbReference>
<feature type="domain" description="EAL" evidence="4">
    <location>
        <begin position="823"/>
        <end position="1077"/>
    </location>
</feature>
<evidence type="ECO:0000259" key="2">
    <source>
        <dbReference type="PROSITE" id="PS50112"/>
    </source>
</evidence>
<dbReference type="Gene3D" id="3.30.70.270">
    <property type="match status" value="1"/>
</dbReference>
<dbReference type="InterPro" id="IPR035965">
    <property type="entry name" value="PAS-like_dom_sf"/>
</dbReference>
<dbReference type="PROSITE" id="PS50883">
    <property type="entry name" value="EAL"/>
    <property type="match status" value="1"/>
</dbReference>
<dbReference type="SUPFAM" id="SSF55785">
    <property type="entry name" value="PYP-like sensor domain (PAS domain)"/>
    <property type="match status" value="3"/>
</dbReference>
<gene>
    <name evidence="6" type="ORF">GCM10011289_33450</name>
</gene>
<keyword evidence="1" id="KW-1133">Transmembrane helix</keyword>
<feature type="domain" description="PAC" evidence="3">
    <location>
        <begin position="598"/>
        <end position="650"/>
    </location>
</feature>
<evidence type="ECO:0008006" key="8">
    <source>
        <dbReference type="Google" id="ProtNLM"/>
    </source>
</evidence>
<feature type="domain" description="PAS" evidence="2">
    <location>
        <begin position="529"/>
        <end position="574"/>
    </location>
</feature>
<reference evidence="6" key="1">
    <citation type="journal article" date="2014" name="Int. J. Syst. Evol. Microbiol.">
        <title>Complete genome sequence of Corynebacterium casei LMG S-19264T (=DSM 44701T), isolated from a smear-ripened cheese.</title>
        <authorList>
            <consortium name="US DOE Joint Genome Institute (JGI-PGF)"/>
            <person name="Walter F."/>
            <person name="Albersmeier A."/>
            <person name="Kalinowski J."/>
            <person name="Ruckert C."/>
        </authorList>
    </citation>
    <scope>NUCLEOTIDE SEQUENCE</scope>
    <source>
        <strain evidence="6">KCTC 32182</strain>
    </source>
</reference>
<dbReference type="Gene3D" id="3.20.20.450">
    <property type="entry name" value="EAL domain"/>
    <property type="match status" value="1"/>
</dbReference>
<dbReference type="InterPro" id="IPR001633">
    <property type="entry name" value="EAL_dom"/>
</dbReference>
<feature type="transmembrane region" description="Helical" evidence="1">
    <location>
        <begin position="173"/>
        <end position="189"/>
    </location>
</feature>
<dbReference type="FunFam" id="3.20.20.450:FF:000001">
    <property type="entry name" value="Cyclic di-GMP phosphodiesterase yahA"/>
    <property type="match status" value="1"/>
</dbReference>
<dbReference type="PANTHER" id="PTHR44757">
    <property type="entry name" value="DIGUANYLATE CYCLASE DGCP"/>
    <property type="match status" value="1"/>
</dbReference>
<feature type="domain" description="GGDEF" evidence="5">
    <location>
        <begin position="681"/>
        <end position="814"/>
    </location>
</feature>
<dbReference type="Gene3D" id="3.30.450.20">
    <property type="entry name" value="PAS domain"/>
    <property type="match status" value="3"/>
</dbReference>
<evidence type="ECO:0000259" key="5">
    <source>
        <dbReference type="PROSITE" id="PS50887"/>
    </source>
</evidence>
<dbReference type="EMBL" id="BMYX01000024">
    <property type="protein sequence ID" value="GGY27334.1"/>
    <property type="molecule type" value="Genomic_DNA"/>
</dbReference>
<feature type="transmembrane region" description="Helical" evidence="1">
    <location>
        <begin position="7"/>
        <end position="26"/>
    </location>
</feature>
<sequence>MKITHNAGAAGALACFLVSLLLWPGLPPGDLSFSSFLPHGIYAFWLIRGGGRKTAIGWPAAAALVAGGVHGAMWGGMLAVSLLSLWLGIALIGLRGRGDWLASPRSLVRLIALLIIYPAPLVALSAGLLAWPLANGDVPLSWPFKVWASASLALTALVPLAFSQRAWASGMRLELAGIALAGLLAWAGLDRGLYVLPVSLPPQLLFFPLMLWAAFRLTVRGAALIGAETILLLGHLESGAWKAHGAGDPFGYGIMLAEAFVAASLMVAVMVENYRKREHVLSEFQARVEALVNNSPNMMSLKGMDGRFLLVNRSYAALLGKTSQELIGRRASDFFLPDDAAMIRGQDEMVLRCLEPRQFEETFESGGREVHLLVTKFPLFDIQGLPAGVGSVDTDITAQRAEQKARMETEEKYRALVEQSLVGIFIMQDEHLVYLNPKLAAILGDDTEALKNVNIADILEPGEAQRIREQVSRRYRENIAVMNYQTRVVARDGMLVDVEIHSRLFEYRGRPAIIGVVEDISHRLAADANQKLAAKVFDTSAEGILITDADTRIIAVNEAFTRITGYTETETVGRLSRIFREGGARQGMHEALREHGYWQGQLQDRRKSGDWYPAELSVSCVRDPEGGITNYVGVFSDITVRKQAEERLHFLANHDPLTRLPNRTNLIAQLEENLLARVEGGKLAVIFIDLDRFKLINDSFGHQTGDELLRVISVRLGDAVGSRGMLARLGGDEFTLLVTEFDSHEDLSRIAEDILAILTRPLRLEEHEVFVTGSIGISLFPNDGTDARTLLKNADVAMYRAKEAGKNTFQFFDAEMNAQTFERLLLENGLRQALERKELVLHYQPQVDAATRNVVAIEVLIRWQHPELGLIPPARFIPLAEETGLIKPIGDWVLAEACRQLTEWDAEGLGVPRVAVNLSARQFEHQMLTCKVSEALARAALLPDRLELEITESMIMQNPGEAIRILNELKALGVKLSIDDFGTGYSSLSILKRFPLDTLKIDRSFVDGLPEDGDSAAITEAILAMAHKLGFSVVAEGVEKETQATFLRFKGCEILQGYQFSRPLPAAEFADWFREWSHCPAREGRVQTQDA</sequence>
<feature type="transmembrane region" description="Helical" evidence="1">
    <location>
        <begin position="106"/>
        <end position="130"/>
    </location>
</feature>
<dbReference type="InterPro" id="IPR029787">
    <property type="entry name" value="Nucleotide_cyclase"/>
</dbReference>
<dbReference type="SUPFAM" id="SSF55073">
    <property type="entry name" value="Nucleotide cyclase"/>
    <property type="match status" value="1"/>
</dbReference>
<reference evidence="6" key="2">
    <citation type="submission" date="2020-09" db="EMBL/GenBank/DDBJ databases">
        <authorList>
            <person name="Sun Q."/>
            <person name="Kim S."/>
        </authorList>
    </citation>
    <scope>NUCLEOTIDE SEQUENCE</scope>
    <source>
        <strain evidence="6">KCTC 32182</strain>
    </source>
</reference>
<dbReference type="AlphaFoldDB" id="A0A918UBQ3"/>
<dbReference type="CDD" id="cd01948">
    <property type="entry name" value="EAL"/>
    <property type="match status" value="1"/>
</dbReference>
<proteinExistence type="predicted"/>
<dbReference type="CDD" id="cd00130">
    <property type="entry name" value="PAS"/>
    <property type="match status" value="3"/>
</dbReference>
<dbReference type="Pfam" id="PF13426">
    <property type="entry name" value="PAS_9"/>
    <property type="match status" value="2"/>
</dbReference>
<dbReference type="Pfam" id="PF00563">
    <property type="entry name" value="EAL"/>
    <property type="match status" value="1"/>
</dbReference>
<dbReference type="Pfam" id="PF00990">
    <property type="entry name" value="GGDEF"/>
    <property type="match status" value="1"/>
</dbReference>
<evidence type="ECO:0000313" key="7">
    <source>
        <dbReference type="Proteomes" id="UP000645257"/>
    </source>
</evidence>
<dbReference type="InterPro" id="IPR013656">
    <property type="entry name" value="PAS_4"/>
</dbReference>
<feature type="transmembrane region" description="Helical" evidence="1">
    <location>
        <begin position="142"/>
        <end position="161"/>
    </location>
</feature>
<dbReference type="PROSITE" id="PS50112">
    <property type="entry name" value="PAS"/>
    <property type="match status" value="2"/>
</dbReference>
<feature type="domain" description="PAS" evidence="2">
    <location>
        <begin position="284"/>
        <end position="352"/>
    </location>
</feature>
<evidence type="ECO:0000259" key="4">
    <source>
        <dbReference type="PROSITE" id="PS50883"/>
    </source>
</evidence>
<organism evidence="6 7">
    <name type="scientific">Paludibacterium paludis</name>
    <dbReference type="NCBI Taxonomy" id="1225769"/>
    <lineage>
        <taxon>Bacteria</taxon>
        <taxon>Pseudomonadati</taxon>
        <taxon>Pseudomonadota</taxon>
        <taxon>Betaproteobacteria</taxon>
        <taxon>Neisseriales</taxon>
        <taxon>Chromobacteriaceae</taxon>
        <taxon>Paludibacterium</taxon>
    </lineage>
</organism>